<dbReference type="InterPro" id="IPR010251">
    <property type="entry name" value="Mg_prot_MeTrfase"/>
</dbReference>
<dbReference type="GO" id="GO:0032259">
    <property type="term" value="P:methylation"/>
    <property type="evidence" value="ECO:0007669"/>
    <property type="project" value="UniProtKB-KW"/>
</dbReference>
<dbReference type="InterPro" id="IPR029063">
    <property type="entry name" value="SAM-dependent_MTases_sf"/>
</dbReference>
<evidence type="ECO:0000256" key="1">
    <source>
        <dbReference type="ARBA" id="ARBA00022603"/>
    </source>
</evidence>
<accession>A0ABZ0S446</accession>
<dbReference type="SUPFAM" id="SSF53335">
    <property type="entry name" value="S-adenosyl-L-methionine-dependent methyltransferases"/>
    <property type="match status" value="1"/>
</dbReference>
<keyword evidence="7" id="KW-1185">Reference proteome</keyword>
<keyword evidence="3" id="KW-0949">S-adenosyl-L-methionine</keyword>
<gene>
    <name evidence="6" type="primary">bchM</name>
    <name evidence="6" type="ORF">Thiowin_00759</name>
</gene>
<protein>
    <recommendedName>
        <fullName evidence="4">Magnesium protoporphyrin IX methyltransferase</fullName>
        <ecNumber evidence="4">2.1.1.11</ecNumber>
    </recommendedName>
</protein>
<name>A0ABZ0S446_9GAMM</name>
<evidence type="ECO:0000256" key="2">
    <source>
        <dbReference type="ARBA" id="ARBA00022679"/>
    </source>
</evidence>
<dbReference type="EC" id="2.1.1.11" evidence="4"/>
<dbReference type="PROSITE" id="PS51556">
    <property type="entry name" value="SAM_MT_MG_PIX"/>
    <property type="match status" value="1"/>
</dbReference>
<evidence type="ECO:0000256" key="3">
    <source>
        <dbReference type="ARBA" id="ARBA00022691"/>
    </source>
</evidence>
<dbReference type="RefSeq" id="WP_328986389.1">
    <property type="nucleotide sequence ID" value="NZ_CP121472.1"/>
</dbReference>
<dbReference type="PANTHER" id="PTHR43464:SF19">
    <property type="entry name" value="UBIQUINONE BIOSYNTHESIS O-METHYLTRANSFERASE, MITOCHONDRIAL"/>
    <property type="match status" value="1"/>
</dbReference>
<feature type="domain" description="Magnesium-protoporphyrin IX methyltransferase C-terminal" evidence="5">
    <location>
        <begin position="132"/>
        <end position="231"/>
    </location>
</feature>
<proteinExistence type="predicted"/>
<evidence type="ECO:0000256" key="4">
    <source>
        <dbReference type="NCBIfam" id="TIGR02021"/>
    </source>
</evidence>
<evidence type="ECO:0000313" key="6">
    <source>
        <dbReference type="EMBL" id="WPL15842.1"/>
    </source>
</evidence>
<evidence type="ECO:0000313" key="7">
    <source>
        <dbReference type="Proteomes" id="UP001432180"/>
    </source>
</evidence>
<organism evidence="6 7">
    <name type="scientific">Thiorhodovibrio winogradskyi</name>
    <dbReference type="NCBI Taxonomy" id="77007"/>
    <lineage>
        <taxon>Bacteria</taxon>
        <taxon>Pseudomonadati</taxon>
        <taxon>Pseudomonadota</taxon>
        <taxon>Gammaproteobacteria</taxon>
        <taxon>Chromatiales</taxon>
        <taxon>Chromatiaceae</taxon>
        <taxon>Thiorhodovibrio</taxon>
    </lineage>
</organism>
<dbReference type="GO" id="GO:0046406">
    <property type="term" value="F:magnesium protoporphyrin IX methyltransferase activity"/>
    <property type="evidence" value="ECO:0007669"/>
    <property type="project" value="UniProtKB-EC"/>
</dbReference>
<reference evidence="6 7" key="1">
    <citation type="journal article" date="2023" name="Microorganisms">
        <title>Thiorhodovibrio frisius and Trv. litoralis spp. nov., Two Novel Members from a Clade of Fastidious Purple Sulfur Bacteria That Exhibit Unique Red-Shifted Light-Harvesting Capabilities.</title>
        <authorList>
            <person name="Methner A."/>
            <person name="Kuzyk S.B."/>
            <person name="Petersen J."/>
            <person name="Bauer S."/>
            <person name="Brinkmann H."/>
            <person name="Sichau K."/>
            <person name="Wanner G."/>
            <person name="Wolf J."/>
            <person name="Neumann-Schaal M."/>
            <person name="Henke P."/>
            <person name="Tank M."/>
            <person name="Sproer C."/>
            <person name="Bunk B."/>
            <person name="Overmann J."/>
        </authorList>
    </citation>
    <scope>NUCLEOTIDE SEQUENCE [LARGE SCALE GENOMIC DNA]</scope>
    <source>
        <strain evidence="6 7">DSM 6702</strain>
    </source>
</reference>
<dbReference type="CDD" id="cd02440">
    <property type="entry name" value="AdoMet_MTases"/>
    <property type="match status" value="1"/>
</dbReference>
<dbReference type="InterPro" id="IPR010940">
    <property type="entry name" value="Mg_prot_MeTrfase_C"/>
</dbReference>
<dbReference type="Proteomes" id="UP001432180">
    <property type="component" value="Chromosome"/>
</dbReference>
<dbReference type="Gene3D" id="3.40.50.150">
    <property type="entry name" value="Vaccinia Virus protein VP39"/>
    <property type="match status" value="1"/>
</dbReference>
<sequence>MANPSYQQRRGQIETYFDRTAADAWKRLTSDAPLGRIRETVRQGRELMRQTLLEWMPQDLSGCRLLDAGCGTGLLSVAAARRGAEVVAVDLSATLIDLARERVPVDLNSGSVAFSVGDMLDAERGTFDYIVAMDSLIHYEPEDALALIRGFAAQARRAVIFTFAPRTPALALMHAVGQFFPRSDRSPAIVPIAEKRLQGLIEQDDGLQNWRVGRSERIIRGFYTSQGLELVAKS</sequence>
<keyword evidence="1 6" id="KW-0489">Methyltransferase</keyword>
<dbReference type="PANTHER" id="PTHR43464">
    <property type="entry name" value="METHYLTRANSFERASE"/>
    <property type="match status" value="1"/>
</dbReference>
<evidence type="ECO:0000259" key="5">
    <source>
        <dbReference type="Pfam" id="PF07109"/>
    </source>
</evidence>
<dbReference type="Pfam" id="PF07109">
    <property type="entry name" value="Mg-por_mtran_C"/>
    <property type="match status" value="1"/>
</dbReference>
<keyword evidence="2 6" id="KW-0808">Transferase</keyword>
<dbReference type="NCBIfam" id="TIGR02021">
    <property type="entry name" value="BchM-ChlM"/>
    <property type="match status" value="1"/>
</dbReference>
<dbReference type="EMBL" id="CP121472">
    <property type="protein sequence ID" value="WPL15842.1"/>
    <property type="molecule type" value="Genomic_DNA"/>
</dbReference>